<dbReference type="GO" id="GO:0043546">
    <property type="term" value="F:molybdopterin cofactor binding"/>
    <property type="evidence" value="ECO:0007669"/>
    <property type="project" value="InterPro"/>
</dbReference>
<evidence type="ECO:0000313" key="7">
    <source>
        <dbReference type="Proteomes" id="UP000292423"/>
    </source>
</evidence>
<dbReference type="Gene3D" id="2.40.40.20">
    <property type="match status" value="1"/>
</dbReference>
<dbReference type="SMART" id="SM00926">
    <property type="entry name" value="Molybdop_Fe4S4"/>
    <property type="match status" value="1"/>
</dbReference>
<gene>
    <name evidence="6" type="ORF">EV700_3171</name>
</gene>
<dbReference type="AlphaFoldDB" id="A0A4Q7YIJ6"/>
<dbReference type="Gene3D" id="2.20.25.90">
    <property type="entry name" value="ADC-like domains"/>
    <property type="match status" value="1"/>
</dbReference>
<dbReference type="RefSeq" id="WP_130415597.1">
    <property type="nucleotide sequence ID" value="NZ_SHKX01000016.1"/>
</dbReference>
<keyword evidence="4" id="KW-0411">Iron-sulfur</keyword>
<dbReference type="Pfam" id="PF01568">
    <property type="entry name" value="Molydop_binding"/>
    <property type="match status" value="1"/>
</dbReference>
<dbReference type="SUPFAM" id="SSF53706">
    <property type="entry name" value="Formate dehydrogenase/DMSO reductase, domains 1-3"/>
    <property type="match status" value="1"/>
</dbReference>
<dbReference type="GO" id="GO:0016491">
    <property type="term" value="F:oxidoreductase activity"/>
    <property type="evidence" value="ECO:0007669"/>
    <property type="project" value="InterPro"/>
</dbReference>
<keyword evidence="2" id="KW-0479">Metal-binding</keyword>
<dbReference type="Gene3D" id="3.40.228.10">
    <property type="entry name" value="Dimethylsulfoxide Reductase, domain 2"/>
    <property type="match status" value="1"/>
</dbReference>
<organism evidence="6 7">
    <name type="scientific">Fluviicoccus keumensis</name>
    <dbReference type="NCBI Taxonomy" id="1435465"/>
    <lineage>
        <taxon>Bacteria</taxon>
        <taxon>Pseudomonadati</taxon>
        <taxon>Pseudomonadota</taxon>
        <taxon>Gammaproteobacteria</taxon>
        <taxon>Moraxellales</taxon>
        <taxon>Moraxellaceae</taxon>
        <taxon>Fluviicoccus</taxon>
    </lineage>
</organism>
<proteinExistence type="inferred from homology"/>
<dbReference type="Gene3D" id="3.40.50.740">
    <property type="match status" value="1"/>
</dbReference>
<evidence type="ECO:0000256" key="3">
    <source>
        <dbReference type="ARBA" id="ARBA00023004"/>
    </source>
</evidence>
<dbReference type="GO" id="GO:0051536">
    <property type="term" value="F:iron-sulfur cluster binding"/>
    <property type="evidence" value="ECO:0007669"/>
    <property type="project" value="UniProtKB-KW"/>
</dbReference>
<dbReference type="GO" id="GO:0046872">
    <property type="term" value="F:metal ion binding"/>
    <property type="evidence" value="ECO:0007669"/>
    <property type="project" value="UniProtKB-KW"/>
</dbReference>
<dbReference type="Proteomes" id="UP000292423">
    <property type="component" value="Unassembled WGS sequence"/>
</dbReference>
<dbReference type="InterPro" id="IPR009010">
    <property type="entry name" value="Asp_de-COase-like_dom_sf"/>
</dbReference>
<dbReference type="CDD" id="cd02782">
    <property type="entry name" value="MopB_CT_1"/>
    <property type="match status" value="1"/>
</dbReference>
<dbReference type="PANTHER" id="PTHR43742">
    <property type="entry name" value="TRIMETHYLAMINE-N-OXIDE REDUCTASE"/>
    <property type="match status" value="1"/>
</dbReference>
<dbReference type="InterPro" id="IPR050612">
    <property type="entry name" value="Prok_Mopterin_Oxidored"/>
</dbReference>
<keyword evidence="7" id="KW-1185">Reference proteome</keyword>
<feature type="domain" description="4Fe-4S Mo/W bis-MGD-type" evidence="5">
    <location>
        <begin position="2"/>
        <end position="62"/>
    </location>
</feature>
<dbReference type="InterPro" id="IPR006657">
    <property type="entry name" value="MoPterin_dinucl-bd_dom"/>
</dbReference>
<comment type="caution">
    <text evidence="6">The sequence shown here is derived from an EMBL/GenBank/DDBJ whole genome shotgun (WGS) entry which is preliminary data.</text>
</comment>
<evidence type="ECO:0000256" key="1">
    <source>
        <dbReference type="ARBA" id="ARBA00010312"/>
    </source>
</evidence>
<comment type="similarity">
    <text evidence="1">Belongs to the prokaryotic molybdopterin-containing oxidoreductase family.</text>
</comment>
<dbReference type="EMBL" id="SHKX01000016">
    <property type="protein sequence ID" value="RZU36958.1"/>
    <property type="molecule type" value="Genomic_DNA"/>
</dbReference>
<evidence type="ECO:0000256" key="2">
    <source>
        <dbReference type="ARBA" id="ARBA00022723"/>
    </source>
</evidence>
<evidence type="ECO:0000259" key="5">
    <source>
        <dbReference type="SMART" id="SM00926"/>
    </source>
</evidence>
<accession>A0A4Q7YIJ6</accession>
<protein>
    <submittedName>
        <fullName evidence="6">Anaerobic selenocysteine-containing dehydrogenase</fullName>
    </submittedName>
</protein>
<dbReference type="InterPro" id="IPR006656">
    <property type="entry name" value="Mopterin_OxRdtase"/>
</dbReference>
<name>A0A4Q7YIJ6_9GAMM</name>
<evidence type="ECO:0000256" key="4">
    <source>
        <dbReference type="ARBA" id="ARBA00023014"/>
    </source>
</evidence>
<dbReference type="OrthoDB" id="9815647at2"/>
<dbReference type="SUPFAM" id="SSF50692">
    <property type="entry name" value="ADC-like"/>
    <property type="match status" value="1"/>
</dbReference>
<dbReference type="PANTHER" id="PTHR43742:SF2">
    <property type="entry name" value="ASSIMILATORY NITRATE REDUCTASE CATALYTIC SUBUNIT"/>
    <property type="match status" value="1"/>
</dbReference>
<dbReference type="Pfam" id="PF00384">
    <property type="entry name" value="Molybdopterin"/>
    <property type="match status" value="1"/>
</dbReference>
<keyword evidence="3" id="KW-0408">Iron</keyword>
<sequence length="779" mass="84861">MSQPHFRTCNLCEAMCGVAITTGLDLDGETPIVTSIKGDDADPFSRGHVCAKTIGLKSLHEDPDRLRYPLKRVGGEWQEISWDQAFDEVEQGIRRVQREHGHHAMAFYAGNPTVHNLGATLFAAPLMSALHSRNKFSATSVDQLPHMLAALQMFGHQLMLPIPDIDNTDFMLMLGANPAASNGSLMSAGDPMGRLKKITERGGRLIVLDPRRTETAKCFEHQFIKPAGDVYFLAAFLNVLFTDNVVSLGELKGRVTGLEVLKAAVAAFEPEDVEAATGISADWIRRTAHEFAAAERAVCYGRMGVCTQPWGGVSAWLVNAINVVTGNVDAPGGAMFTHPAVDLVGLTSSSPALRGSFNRYRSRVRGLPEFNGELPVAVMAEEMLTPGQGQIRGLITHAGNPVLSTPNGRQLEEALGGLDFMVSIDFYLNETTRHAHIILPPTGPLEHGHYDLLFNTIAVRNVAKYSPALMEPAENTRHDWQILLELTERLSANTPMEKAVWKRVRQVVDRLNGPEGILDLMLQSGPYGHRAGNALHGVSSTLLTLLEKLPPARKLARQFRQLQLATPASGKAIGLSVAMLKANPHGLDLGPMEPGLRQRICTPDGKVLLAPHIYLPELERARQEMPQGGKAKKGEMLLIGRRHIRSNNSWLHNSLPLVKGKNRCTVMVNPADAAALKVQEGEELRVTSRVGDIVIPVELCEDIMPGVISIPHGFGHHREGTQLSIAEGRAGVSMNDITDEQWLDSLSGTAALNGIPVKVSLANPPAKVKRVRKVKVERV</sequence>
<dbReference type="InterPro" id="IPR006963">
    <property type="entry name" value="Mopterin_OxRdtase_4Fe-4S_dom"/>
</dbReference>
<evidence type="ECO:0000313" key="6">
    <source>
        <dbReference type="EMBL" id="RZU36958.1"/>
    </source>
</evidence>
<reference evidence="6 7" key="1">
    <citation type="submission" date="2019-02" db="EMBL/GenBank/DDBJ databases">
        <title>Genomic Encyclopedia of Type Strains, Phase IV (KMG-IV): sequencing the most valuable type-strain genomes for metagenomic binning, comparative biology and taxonomic classification.</title>
        <authorList>
            <person name="Goeker M."/>
        </authorList>
    </citation>
    <scope>NUCLEOTIDE SEQUENCE [LARGE SCALE GENOMIC DNA]</scope>
    <source>
        <strain evidence="6 7">DSM 105135</strain>
    </source>
</reference>